<dbReference type="KEGG" id="mri:Mal4_43460"/>
<evidence type="ECO:0000313" key="2">
    <source>
        <dbReference type="EMBL" id="QDU39992.1"/>
    </source>
</evidence>
<dbReference type="Pfam" id="PF13671">
    <property type="entry name" value="AAA_33"/>
    <property type="match status" value="1"/>
</dbReference>
<dbReference type="SUPFAM" id="SSF56112">
    <property type="entry name" value="Protein kinase-like (PK-like)"/>
    <property type="match status" value="1"/>
</dbReference>
<gene>
    <name evidence="2" type="ORF">Mal4_43460</name>
</gene>
<accession>A0A517ZC06</accession>
<dbReference type="InterPro" id="IPR027417">
    <property type="entry name" value="P-loop_NTPase"/>
</dbReference>
<feature type="domain" description="Aminoglycoside phosphotransferase" evidence="1">
    <location>
        <begin position="68"/>
        <end position="288"/>
    </location>
</feature>
<dbReference type="Gene3D" id="3.90.1200.10">
    <property type="match status" value="1"/>
</dbReference>
<evidence type="ECO:0000259" key="1">
    <source>
        <dbReference type="Pfam" id="PF01636"/>
    </source>
</evidence>
<dbReference type="InterPro" id="IPR011009">
    <property type="entry name" value="Kinase-like_dom_sf"/>
</dbReference>
<evidence type="ECO:0000313" key="3">
    <source>
        <dbReference type="Proteomes" id="UP000320496"/>
    </source>
</evidence>
<dbReference type="GO" id="GO:0016740">
    <property type="term" value="F:transferase activity"/>
    <property type="evidence" value="ECO:0007669"/>
    <property type="project" value="UniProtKB-KW"/>
</dbReference>
<dbReference type="PANTHER" id="PTHR43883">
    <property type="entry name" value="SLR0207 PROTEIN"/>
    <property type="match status" value="1"/>
</dbReference>
<dbReference type="OrthoDB" id="9810277at2"/>
<keyword evidence="2" id="KW-0808">Transferase</keyword>
<dbReference type="SUPFAM" id="SSF52540">
    <property type="entry name" value="P-loop containing nucleoside triphosphate hydrolases"/>
    <property type="match status" value="1"/>
</dbReference>
<dbReference type="Pfam" id="PF01636">
    <property type="entry name" value="APH"/>
    <property type="match status" value="1"/>
</dbReference>
<name>A0A517ZC06_9PLAN</name>
<sequence>MSGLPHGTTLIDSLQRAEAFPHPVDEIRLLETHISWVLLAGEWAYKIKKPVDLGFLNFSTLEKRRHFCEEELRLNGRLAPDLYLCVEPITGSEESPRIGGDGDPIEYAVKMRLFPQEMLLSRLIGQGELRADEIDSLADEVVEFHGRIAVATAEGRAGRPDQVRGPAQANLDVLRNCPAIFERCGEDLGRLERWEQEEAERCRSRFAERLRDGFVRECHGDMHLGNMVRGEDGVLIFDGIEFSEELRWTDVMSEVAFAVMDLEDRGRADFAHRFLDRYLAGTGDYAGLDVLRYYLVYRALVRAKVAAIRLGQSDVEEADRRKLIEQCTEYIELASRYSERLRPFLAITHGVSGSGKTTGTQPLVEQVGAIRVRSDIERKRLFGLPPEASTEGKLEQQVYSQESTRRTYDRLAELAEGIVSAGFPVVVDATFLSRSVRQRFAALADRMRVPFRILCFDAKPQVLERRLAQRGADGRDASEADVSVMRGQLDRQEPLTDVERCVAVTISPEVPLDVPEFCSELGLVRAAESGTGGVAESRR</sequence>
<organism evidence="2 3">
    <name type="scientific">Maioricimonas rarisocia</name>
    <dbReference type="NCBI Taxonomy" id="2528026"/>
    <lineage>
        <taxon>Bacteria</taxon>
        <taxon>Pseudomonadati</taxon>
        <taxon>Planctomycetota</taxon>
        <taxon>Planctomycetia</taxon>
        <taxon>Planctomycetales</taxon>
        <taxon>Planctomycetaceae</taxon>
        <taxon>Maioricimonas</taxon>
    </lineage>
</organism>
<dbReference type="AlphaFoldDB" id="A0A517ZC06"/>
<dbReference type="InterPro" id="IPR052732">
    <property type="entry name" value="Cell-binding_unc_protein"/>
</dbReference>
<keyword evidence="3" id="KW-1185">Reference proteome</keyword>
<dbReference type="RefSeq" id="WP_145371119.1">
    <property type="nucleotide sequence ID" value="NZ_CP036275.1"/>
</dbReference>
<dbReference type="PANTHER" id="PTHR43883:SF1">
    <property type="entry name" value="GLUCONOKINASE"/>
    <property type="match status" value="1"/>
</dbReference>
<dbReference type="InterPro" id="IPR002575">
    <property type="entry name" value="Aminoglycoside_PTrfase"/>
</dbReference>
<reference evidence="2 3" key="1">
    <citation type="submission" date="2019-02" db="EMBL/GenBank/DDBJ databases">
        <title>Deep-cultivation of Planctomycetes and their phenomic and genomic characterization uncovers novel biology.</title>
        <authorList>
            <person name="Wiegand S."/>
            <person name="Jogler M."/>
            <person name="Boedeker C."/>
            <person name="Pinto D."/>
            <person name="Vollmers J."/>
            <person name="Rivas-Marin E."/>
            <person name="Kohn T."/>
            <person name="Peeters S.H."/>
            <person name="Heuer A."/>
            <person name="Rast P."/>
            <person name="Oberbeckmann S."/>
            <person name="Bunk B."/>
            <person name="Jeske O."/>
            <person name="Meyerdierks A."/>
            <person name="Storesund J.E."/>
            <person name="Kallscheuer N."/>
            <person name="Luecker S."/>
            <person name="Lage O.M."/>
            <person name="Pohl T."/>
            <person name="Merkel B.J."/>
            <person name="Hornburger P."/>
            <person name="Mueller R.-W."/>
            <person name="Bruemmer F."/>
            <person name="Labrenz M."/>
            <person name="Spormann A.M."/>
            <person name="Op den Camp H."/>
            <person name="Overmann J."/>
            <person name="Amann R."/>
            <person name="Jetten M.S.M."/>
            <person name="Mascher T."/>
            <person name="Medema M.H."/>
            <person name="Devos D.P."/>
            <person name="Kaster A.-K."/>
            <person name="Ovreas L."/>
            <person name="Rohde M."/>
            <person name="Galperin M.Y."/>
            <person name="Jogler C."/>
        </authorList>
    </citation>
    <scope>NUCLEOTIDE SEQUENCE [LARGE SCALE GENOMIC DNA]</scope>
    <source>
        <strain evidence="2 3">Mal4</strain>
    </source>
</reference>
<protein>
    <submittedName>
        <fullName evidence="2">Phosphotransferase enzyme family protein</fullName>
    </submittedName>
</protein>
<dbReference type="Gene3D" id="3.40.50.300">
    <property type="entry name" value="P-loop containing nucleotide triphosphate hydrolases"/>
    <property type="match status" value="1"/>
</dbReference>
<proteinExistence type="predicted"/>
<dbReference type="Proteomes" id="UP000320496">
    <property type="component" value="Chromosome"/>
</dbReference>
<dbReference type="EMBL" id="CP036275">
    <property type="protein sequence ID" value="QDU39992.1"/>
    <property type="molecule type" value="Genomic_DNA"/>
</dbReference>